<dbReference type="Proteomes" id="UP000029981">
    <property type="component" value="Chromosome 3"/>
</dbReference>
<organism evidence="1 2">
    <name type="scientific">Cucumis sativus</name>
    <name type="common">Cucumber</name>
    <dbReference type="NCBI Taxonomy" id="3659"/>
    <lineage>
        <taxon>Eukaryota</taxon>
        <taxon>Viridiplantae</taxon>
        <taxon>Streptophyta</taxon>
        <taxon>Embryophyta</taxon>
        <taxon>Tracheophyta</taxon>
        <taxon>Spermatophyta</taxon>
        <taxon>Magnoliopsida</taxon>
        <taxon>eudicotyledons</taxon>
        <taxon>Gunneridae</taxon>
        <taxon>Pentapetalae</taxon>
        <taxon>rosids</taxon>
        <taxon>fabids</taxon>
        <taxon>Cucurbitales</taxon>
        <taxon>Cucurbitaceae</taxon>
        <taxon>Benincaseae</taxon>
        <taxon>Cucumis</taxon>
    </lineage>
</organism>
<reference evidence="1 2" key="1">
    <citation type="journal article" date="2009" name="Nat. Genet.">
        <title>The genome of the cucumber, Cucumis sativus L.</title>
        <authorList>
            <person name="Huang S."/>
            <person name="Li R."/>
            <person name="Zhang Z."/>
            <person name="Li L."/>
            <person name="Gu X."/>
            <person name="Fan W."/>
            <person name="Lucas W.J."/>
            <person name="Wang X."/>
            <person name="Xie B."/>
            <person name="Ni P."/>
            <person name="Ren Y."/>
            <person name="Zhu H."/>
            <person name="Li J."/>
            <person name="Lin K."/>
            <person name="Jin W."/>
            <person name="Fei Z."/>
            <person name="Li G."/>
            <person name="Staub J."/>
            <person name="Kilian A."/>
            <person name="van der Vossen E.A."/>
            <person name="Wu Y."/>
            <person name="Guo J."/>
            <person name="He J."/>
            <person name="Jia Z."/>
            <person name="Ren Y."/>
            <person name="Tian G."/>
            <person name="Lu Y."/>
            <person name="Ruan J."/>
            <person name="Qian W."/>
            <person name="Wang M."/>
            <person name="Huang Q."/>
            <person name="Li B."/>
            <person name="Xuan Z."/>
            <person name="Cao J."/>
            <person name="Asan"/>
            <person name="Wu Z."/>
            <person name="Zhang J."/>
            <person name="Cai Q."/>
            <person name="Bai Y."/>
            <person name="Zhao B."/>
            <person name="Han Y."/>
            <person name="Li Y."/>
            <person name="Li X."/>
            <person name="Wang S."/>
            <person name="Shi Q."/>
            <person name="Liu S."/>
            <person name="Cho W.K."/>
            <person name="Kim J.Y."/>
            <person name="Xu Y."/>
            <person name="Heller-Uszynska K."/>
            <person name="Miao H."/>
            <person name="Cheng Z."/>
            <person name="Zhang S."/>
            <person name="Wu J."/>
            <person name="Yang Y."/>
            <person name="Kang H."/>
            <person name="Li M."/>
            <person name="Liang H."/>
            <person name="Ren X."/>
            <person name="Shi Z."/>
            <person name="Wen M."/>
            <person name="Jian M."/>
            <person name="Yang H."/>
            <person name="Zhang G."/>
            <person name="Yang Z."/>
            <person name="Chen R."/>
            <person name="Liu S."/>
            <person name="Li J."/>
            <person name="Ma L."/>
            <person name="Liu H."/>
            <person name="Zhou Y."/>
            <person name="Zhao J."/>
            <person name="Fang X."/>
            <person name="Li G."/>
            <person name="Fang L."/>
            <person name="Li Y."/>
            <person name="Liu D."/>
            <person name="Zheng H."/>
            <person name="Zhang Y."/>
            <person name="Qin N."/>
            <person name="Li Z."/>
            <person name="Yang G."/>
            <person name="Yang S."/>
            <person name="Bolund L."/>
            <person name="Kristiansen K."/>
            <person name="Zheng H."/>
            <person name="Li S."/>
            <person name="Zhang X."/>
            <person name="Yang H."/>
            <person name="Wang J."/>
            <person name="Sun R."/>
            <person name="Zhang B."/>
            <person name="Jiang S."/>
            <person name="Wang J."/>
            <person name="Du Y."/>
            <person name="Li S."/>
        </authorList>
    </citation>
    <scope>NUCLEOTIDE SEQUENCE [LARGE SCALE GENOMIC DNA]</scope>
    <source>
        <strain evidence="2">cv. 9930</strain>
    </source>
</reference>
<dbReference type="EMBL" id="CM002924">
    <property type="protein sequence ID" value="KGN57803.1"/>
    <property type="molecule type" value="Genomic_DNA"/>
</dbReference>
<reference evidence="1 2" key="2">
    <citation type="journal article" date="2009" name="PLoS ONE">
        <title>An integrated genetic and cytogenetic map of the cucumber genome.</title>
        <authorList>
            <person name="Ren Y."/>
            <person name="Zhang Z."/>
            <person name="Liu J."/>
            <person name="Staub J.E."/>
            <person name="Han Y."/>
            <person name="Cheng Z."/>
            <person name="Li X."/>
            <person name="Lu J."/>
            <person name="Miao H."/>
            <person name="Kang H."/>
            <person name="Xie B."/>
            <person name="Gu X."/>
            <person name="Wang X."/>
            <person name="Du Y."/>
            <person name="Jin W."/>
            <person name="Huang S."/>
        </authorList>
    </citation>
    <scope>NUCLEOTIDE SEQUENCE [LARGE SCALE GENOMIC DNA]</scope>
    <source>
        <strain evidence="2">cv. 9930</strain>
    </source>
</reference>
<reference evidence="1 2" key="3">
    <citation type="journal article" date="2010" name="BMC Genomics">
        <title>Transcriptome sequencing and comparative analysis of cucumber flowers with different sex types.</title>
        <authorList>
            <person name="Guo S."/>
            <person name="Zheng Y."/>
            <person name="Joung J.G."/>
            <person name="Liu S."/>
            <person name="Zhang Z."/>
            <person name="Crasta O.R."/>
            <person name="Sobral B.W."/>
            <person name="Xu Y."/>
            <person name="Huang S."/>
            <person name="Fei Z."/>
        </authorList>
    </citation>
    <scope>NUCLEOTIDE SEQUENCE [LARGE SCALE GENOMIC DNA]</scope>
    <source>
        <strain evidence="2">cv. 9930</strain>
    </source>
</reference>
<protein>
    <submittedName>
        <fullName evidence="1">Uncharacterized protein</fullName>
    </submittedName>
</protein>
<evidence type="ECO:0000313" key="1">
    <source>
        <dbReference type="EMBL" id="KGN57803.1"/>
    </source>
</evidence>
<reference evidence="1 2" key="4">
    <citation type="journal article" date="2011" name="BMC Genomics">
        <title>RNA-Seq improves annotation of protein-coding genes in the cucumber genome.</title>
        <authorList>
            <person name="Li Z."/>
            <person name="Zhang Z."/>
            <person name="Yan P."/>
            <person name="Huang S."/>
            <person name="Fei Z."/>
            <person name="Lin K."/>
        </authorList>
    </citation>
    <scope>NUCLEOTIDE SEQUENCE [LARGE SCALE GENOMIC DNA]</scope>
    <source>
        <strain evidence="2">cv. 9930</strain>
    </source>
</reference>
<proteinExistence type="predicted"/>
<accession>A0A0A0L7L9</accession>
<dbReference type="AlphaFoldDB" id="A0A0A0L7L9"/>
<keyword evidence="2" id="KW-1185">Reference proteome</keyword>
<evidence type="ECO:0000313" key="2">
    <source>
        <dbReference type="Proteomes" id="UP000029981"/>
    </source>
</evidence>
<sequence length="132" mass="14511">MLTKASDTPSMAANELTYLRSAAKSSFRTKIALCLGERSLPTKKETKHFKESADPSLDKPSMATGYTQVKTNKISSNKPTCFSIETPAKCSNEAAKTSPVPPFTIHLRFLSLSFAQFLILPINSLHLFESLL</sequence>
<name>A0A0A0L7L9_CUCSA</name>
<dbReference type="Gramene" id="KGN57803">
    <property type="protein sequence ID" value="KGN57803"/>
    <property type="gene ID" value="Csa_3G308195"/>
</dbReference>
<gene>
    <name evidence="1" type="ORF">Csa_3G308195</name>
</gene>